<evidence type="ECO:0000313" key="3">
    <source>
        <dbReference type="Proteomes" id="UP001153069"/>
    </source>
</evidence>
<dbReference type="GO" id="GO:0008168">
    <property type="term" value="F:methyltransferase activity"/>
    <property type="evidence" value="ECO:0007669"/>
    <property type="project" value="UniProtKB-KW"/>
</dbReference>
<dbReference type="Proteomes" id="UP001153069">
    <property type="component" value="Unassembled WGS sequence"/>
</dbReference>
<dbReference type="Pfam" id="PF01728">
    <property type="entry name" value="FtsJ"/>
    <property type="match status" value="1"/>
</dbReference>
<sequence length="501" mass="55850">MVMDVEELPANTIGVMVHKQYVDRVKNYLLLPADYKIPWQVLEHTTACTPATKKPKTEPPNTPCTISSQDAINKNAILLDTTETEGMSHDRQGHQILCCKDTVRPIHLISPLARQNMAWAVKLSHQGRSTTGTANITQSMVETLPDMPLVGNSLKQALRVDIYPKSFTEEICLGLQRACHAQLLTTDTDHPVPDSPFDGPVAMTRSASKCSHRLAIIIIHQINGDNNGSTTTTTHDVYWGWMDRTQQDHASIMDIKLNEFARHELLHVAPDHVTGKEVQGRTVPVETPLSRAYYKLDQVWNQVLLSQQQDTLSKIKQASAVDFGSAPGGWTQVLAFQDLFRTVCSVDKGKVADRISQHPKVQYIPSLVEDCQALVESQGPFGMVVCDASLLWNEALDLFEKVIVRKSSSSESDNLTAPKFTLPCIFVITLKLPFQTLQSIRRHIDMIHQRLPECLASMAATMYDCSNPPIQSRHYLLHLMANSTSERTLIVVFEEKPGGTA</sequence>
<dbReference type="PANTHER" id="PTHR37524:SF2">
    <property type="entry name" value="RIBOSOMAL RNA METHYLTRANSFERASE FTSJ DOMAIN-CONTAINING PROTEIN"/>
    <property type="match status" value="1"/>
</dbReference>
<keyword evidence="2" id="KW-0489">Methyltransferase</keyword>
<protein>
    <submittedName>
        <fullName evidence="2">FtsJ-like methyltransferase</fullName>
    </submittedName>
</protein>
<keyword evidence="2" id="KW-0808">Transferase</keyword>
<dbReference type="SUPFAM" id="SSF53335">
    <property type="entry name" value="S-adenosyl-L-methionine-dependent methyltransferases"/>
    <property type="match status" value="1"/>
</dbReference>
<reference evidence="2" key="1">
    <citation type="submission" date="2020-06" db="EMBL/GenBank/DDBJ databases">
        <authorList>
            <consortium name="Plant Systems Biology data submission"/>
        </authorList>
    </citation>
    <scope>NUCLEOTIDE SEQUENCE</scope>
    <source>
        <strain evidence="2">D6</strain>
    </source>
</reference>
<dbReference type="Gene3D" id="3.40.50.150">
    <property type="entry name" value="Vaccinia Virus protein VP39"/>
    <property type="match status" value="1"/>
</dbReference>
<dbReference type="AlphaFoldDB" id="A0A9N8HM39"/>
<feature type="domain" description="Ribosomal RNA methyltransferase FtsJ" evidence="1">
    <location>
        <begin position="290"/>
        <end position="389"/>
    </location>
</feature>
<evidence type="ECO:0000313" key="2">
    <source>
        <dbReference type="EMBL" id="CAB9518831.1"/>
    </source>
</evidence>
<dbReference type="OrthoDB" id="20105at2759"/>
<dbReference type="GO" id="GO:0032259">
    <property type="term" value="P:methylation"/>
    <property type="evidence" value="ECO:0007669"/>
    <property type="project" value="UniProtKB-KW"/>
</dbReference>
<dbReference type="InterPro" id="IPR029063">
    <property type="entry name" value="SAM-dependent_MTases_sf"/>
</dbReference>
<dbReference type="EMBL" id="CAICTM010000964">
    <property type="protein sequence ID" value="CAB9518831.1"/>
    <property type="molecule type" value="Genomic_DNA"/>
</dbReference>
<comment type="caution">
    <text evidence="2">The sequence shown here is derived from an EMBL/GenBank/DDBJ whole genome shotgun (WGS) entry which is preliminary data.</text>
</comment>
<name>A0A9N8HM39_9STRA</name>
<evidence type="ECO:0000259" key="1">
    <source>
        <dbReference type="Pfam" id="PF01728"/>
    </source>
</evidence>
<accession>A0A9N8HM39</accession>
<dbReference type="PANTHER" id="PTHR37524">
    <property type="entry name" value="RIBOSOMAL RNA LARGE SUBUNIT METHYLTRANSFERASE M"/>
    <property type="match status" value="1"/>
</dbReference>
<organism evidence="2 3">
    <name type="scientific">Seminavis robusta</name>
    <dbReference type="NCBI Taxonomy" id="568900"/>
    <lineage>
        <taxon>Eukaryota</taxon>
        <taxon>Sar</taxon>
        <taxon>Stramenopiles</taxon>
        <taxon>Ochrophyta</taxon>
        <taxon>Bacillariophyta</taxon>
        <taxon>Bacillariophyceae</taxon>
        <taxon>Bacillariophycidae</taxon>
        <taxon>Naviculales</taxon>
        <taxon>Naviculaceae</taxon>
        <taxon>Seminavis</taxon>
    </lineage>
</organism>
<keyword evidence="3" id="KW-1185">Reference proteome</keyword>
<proteinExistence type="predicted"/>
<dbReference type="InterPro" id="IPR002877">
    <property type="entry name" value="RNA_MeTrfase_FtsJ_dom"/>
</dbReference>
<gene>
    <name evidence="2" type="ORF">SEMRO_966_G225760.1</name>
</gene>